<evidence type="ECO:0000259" key="1">
    <source>
        <dbReference type="Pfam" id="PF21601"/>
    </source>
</evidence>
<protein>
    <submittedName>
        <fullName evidence="2">Lipoprotein, putative</fullName>
    </submittedName>
</protein>
<dbReference type="InterPro" id="IPR048405">
    <property type="entry name" value="GldM_Ig-like-1"/>
</dbReference>
<dbReference type="PROSITE" id="PS51257">
    <property type="entry name" value="PROKAR_LIPOPROTEIN"/>
    <property type="match status" value="1"/>
</dbReference>
<gene>
    <name evidence="2" type="ORF">M23134_03364</name>
</gene>
<evidence type="ECO:0000313" key="3">
    <source>
        <dbReference type="Proteomes" id="UP000004095"/>
    </source>
</evidence>
<dbReference type="Proteomes" id="UP000004095">
    <property type="component" value="Unassembled WGS sequence"/>
</dbReference>
<comment type="caution">
    <text evidence="2">The sequence shown here is derived from an EMBL/GenBank/DDBJ whole genome shotgun (WGS) entry which is preliminary data.</text>
</comment>
<keyword evidence="3" id="KW-1185">Reference proteome</keyword>
<name>A1ZV12_MICM2</name>
<dbReference type="EMBL" id="AAWS01000043">
    <property type="protein sequence ID" value="EAY25790.1"/>
    <property type="molecule type" value="Genomic_DNA"/>
</dbReference>
<dbReference type="AlphaFoldDB" id="A1ZV12"/>
<organism evidence="2 3">
    <name type="scientific">Microscilla marina ATCC 23134</name>
    <dbReference type="NCBI Taxonomy" id="313606"/>
    <lineage>
        <taxon>Bacteria</taxon>
        <taxon>Pseudomonadati</taxon>
        <taxon>Bacteroidota</taxon>
        <taxon>Cytophagia</taxon>
        <taxon>Cytophagales</taxon>
        <taxon>Microscillaceae</taxon>
        <taxon>Microscilla</taxon>
    </lineage>
</organism>
<evidence type="ECO:0000313" key="2">
    <source>
        <dbReference type="EMBL" id="EAY25790.1"/>
    </source>
</evidence>
<proteinExistence type="predicted"/>
<feature type="domain" description="Gliding motility-associated protein GldM first immunoglobulin-like" evidence="1">
    <location>
        <begin position="210"/>
        <end position="312"/>
    </location>
</feature>
<accession>A1ZV12</accession>
<reference evidence="2 3" key="1">
    <citation type="submission" date="2007-01" db="EMBL/GenBank/DDBJ databases">
        <authorList>
            <person name="Haygood M."/>
            <person name="Podell S."/>
            <person name="Anderson C."/>
            <person name="Hopkinson B."/>
            <person name="Roe K."/>
            <person name="Barbeau K."/>
            <person name="Gaasterland T."/>
            <person name="Ferriera S."/>
            <person name="Johnson J."/>
            <person name="Kravitz S."/>
            <person name="Beeson K."/>
            <person name="Sutton G."/>
            <person name="Rogers Y.-H."/>
            <person name="Friedman R."/>
            <person name="Frazier M."/>
            <person name="Venter J.C."/>
        </authorList>
    </citation>
    <scope>NUCLEOTIDE SEQUENCE [LARGE SCALE GENOMIC DNA]</scope>
    <source>
        <strain evidence="2 3">ATCC 23134</strain>
    </source>
</reference>
<sequence>MFLKKVLMRITNKLLTSLILFWLVGCTAPETDLRQKLKTTSDVLKNVITNTERENKRVMNALQLKVKHAGNPRYGLQLISRAKLLQTKTSRLCDSLDYWRSLVPVGTPDTQVRMLFLGDEGKNLMNNLKSYIDWLNAEFTDLELSHLAYFTKTMTLYTYKYEPDELLLFHFTNATAVTANAWLTQLQIGILQYAQIVMTKLEGARIDSNHFSIPRFTIGVTDNSPVIKVGETYRAGLCIANVVSRASPKMIFNGSPVAVSSGKAHIVFKARTIPSSVPTHINKVTRYWKGSITFKSKGRDTTLYIKKPYTVLRKSVYKPQNHK</sequence>
<dbReference type="Pfam" id="PF21601">
    <property type="entry name" value="GldM_2nd"/>
    <property type="match status" value="1"/>
</dbReference>
<keyword evidence="2" id="KW-0449">Lipoprotein</keyword>